<name>A0A1N7Q4C1_9BACL</name>
<accession>A0A1N7Q4C1</accession>
<feature type="domain" description="CRISPR-associated protein CXXC-CXXC" evidence="1">
    <location>
        <begin position="279"/>
        <end position="325"/>
    </location>
</feature>
<evidence type="ECO:0000259" key="1">
    <source>
        <dbReference type="Pfam" id="PF09706"/>
    </source>
</evidence>
<keyword evidence="3" id="KW-1185">Reference proteome</keyword>
<dbReference type="InterPro" id="IPR019121">
    <property type="entry name" value="CRISPR-assoc_CXXC-CXXC_dom"/>
</dbReference>
<dbReference type="EMBL" id="FTOD01000018">
    <property type="protein sequence ID" value="SIT17694.1"/>
    <property type="molecule type" value="Genomic_DNA"/>
</dbReference>
<evidence type="ECO:0000313" key="2">
    <source>
        <dbReference type="EMBL" id="SIT17694.1"/>
    </source>
</evidence>
<evidence type="ECO:0000313" key="3">
    <source>
        <dbReference type="Proteomes" id="UP000186795"/>
    </source>
</evidence>
<gene>
    <name evidence="2" type="ORF">SAMN05421790_1187</name>
</gene>
<organism evidence="2 3">
    <name type="scientific">Kroppenstedtia eburnea</name>
    <dbReference type="NCBI Taxonomy" id="714067"/>
    <lineage>
        <taxon>Bacteria</taxon>
        <taxon>Bacillati</taxon>
        <taxon>Bacillota</taxon>
        <taxon>Bacilli</taxon>
        <taxon>Bacillales</taxon>
        <taxon>Thermoactinomycetaceae</taxon>
        <taxon>Kroppenstedtia</taxon>
    </lineage>
</organism>
<reference evidence="3" key="1">
    <citation type="submission" date="2017-01" db="EMBL/GenBank/DDBJ databases">
        <authorList>
            <person name="Varghese N."/>
            <person name="Submissions S."/>
        </authorList>
    </citation>
    <scope>NUCLEOTIDE SEQUENCE [LARGE SCALE GENOMIC DNA]</scope>
    <source>
        <strain evidence="3">DSM 45196</strain>
    </source>
</reference>
<proteinExistence type="predicted"/>
<protein>
    <submittedName>
        <fullName evidence="2">CRISPR-associated protein Cst1</fullName>
    </submittedName>
</protein>
<sequence>MKVRIEPNDWTMLMGIVGVHNIVQFAKKNNIMNAKDTRRIKVEHDALVLDPDALSSFARAYFEYMVDQYSVARREEERLDNMLQGLSKSNVTKETFGTGLKNIRDTVKKSADKVVKYYGDPPWGDEVKSIQEALKEIKQAEQLEELQQLTDQYLKVLAEPLINRKLTVNYFKTAVMQPFFGQPSFLQATANSLSYEEHIDRFQQDYILPVLLEAKMRTIVEQASTSNEVLAFLDEYQDYSPFKAIKRKVKKRNLGEIRAFFEQEMSHCTLIEGQLATINFEEMMFSPLGVSQNKALNFNWNLAKDETIPISSLAKLILFCAPAGAAVYLRKDGFGEQGEYRTYMGFVQSDSPLPDVIRKNRYFQIAKQGMEPFDRVVSRMIEDVKQKAGFVADHLLFIEFSSEYRAKKTLLDYYHLPRYLAEYLSHHADELDHIRPWEYREQFIRHVLKGEDPRHMITRLLRQNVESGYSGWSAYVATRERYRMRQYAKHLGEGGSAMDAKEKRVRAVYRVYRSGADIREKFNQRGPREGAPEGQYAASGAKKISGIAYRLLNAANANNRKSFMDTVMRLHMSVDKPVPVFFLDALHERELDFHTVANAFVAGLLSEKYEVAKEQNGEGVTVDG</sequence>
<dbReference type="AlphaFoldDB" id="A0A1N7Q4C1"/>
<dbReference type="Proteomes" id="UP000186795">
    <property type="component" value="Unassembled WGS sequence"/>
</dbReference>
<dbReference type="Pfam" id="PF09706">
    <property type="entry name" value="Cas_CXXC_CXXC"/>
    <property type="match status" value="1"/>
</dbReference>